<keyword evidence="5 13" id="KW-0808">Transferase</keyword>
<dbReference type="SMART" id="SM00306">
    <property type="entry name" value="HintN"/>
    <property type="match status" value="1"/>
</dbReference>
<dbReference type="InterPro" id="IPR006141">
    <property type="entry name" value="Intein_N"/>
</dbReference>
<dbReference type="PANTHER" id="PTHR32294:SF0">
    <property type="entry name" value="DNA POLYMERASE III SUBUNIT ALPHA"/>
    <property type="match status" value="1"/>
</dbReference>
<dbReference type="Gene3D" id="3.20.20.140">
    <property type="entry name" value="Metal-dependent hydrolases"/>
    <property type="match status" value="1"/>
</dbReference>
<dbReference type="InterPro" id="IPR030934">
    <property type="entry name" value="Intein_C"/>
</dbReference>
<dbReference type="Pfam" id="PF01336">
    <property type="entry name" value="tRNA_anti-codon"/>
    <property type="match status" value="1"/>
</dbReference>
<dbReference type="SMART" id="SM00305">
    <property type="entry name" value="HintC"/>
    <property type="match status" value="1"/>
</dbReference>
<dbReference type="Pfam" id="PF07733">
    <property type="entry name" value="DNA_pol3_alpha"/>
    <property type="match status" value="1"/>
</dbReference>
<dbReference type="PROSITE" id="PS50819">
    <property type="entry name" value="INTEIN_ENDONUCLEASE"/>
    <property type="match status" value="1"/>
</dbReference>
<dbReference type="InterPro" id="IPR036844">
    <property type="entry name" value="Hint_dom_sf"/>
</dbReference>
<dbReference type="GO" id="GO:0006260">
    <property type="term" value="P:DNA replication"/>
    <property type="evidence" value="ECO:0007669"/>
    <property type="project" value="UniProtKB-KW"/>
</dbReference>
<dbReference type="InterPro" id="IPR004860">
    <property type="entry name" value="LAGLIDADG_dom"/>
</dbReference>
<evidence type="ECO:0000259" key="12">
    <source>
        <dbReference type="PROSITE" id="PS50819"/>
    </source>
</evidence>
<dbReference type="PANTHER" id="PTHR32294">
    <property type="entry name" value="DNA POLYMERASE III SUBUNIT ALPHA"/>
    <property type="match status" value="1"/>
</dbReference>
<dbReference type="InterPro" id="IPR004013">
    <property type="entry name" value="PHP_dom"/>
</dbReference>
<evidence type="ECO:0000256" key="5">
    <source>
        <dbReference type="ARBA" id="ARBA00022679"/>
    </source>
</evidence>
<dbReference type="PRINTS" id="PR00379">
    <property type="entry name" value="INTEIN"/>
</dbReference>
<dbReference type="RefSeq" id="WP_130629558.1">
    <property type="nucleotide sequence ID" value="NZ_CP036164.1"/>
</dbReference>
<accession>A0A4P6MTU0</accession>
<dbReference type="Pfam" id="PF14528">
    <property type="entry name" value="LAGLIDADG_3"/>
    <property type="match status" value="1"/>
</dbReference>
<evidence type="ECO:0000256" key="6">
    <source>
        <dbReference type="ARBA" id="ARBA00022695"/>
    </source>
</evidence>
<keyword evidence="8" id="KW-0068">Autocatalytic cleavage</keyword>
<dbReference type="NCBIfam" id="TIGR01443">
    <property type="entry name" value="intein_Cterm"/>
    <property type="match status" value="1"/>
</dbReference>
<evidence type="ECO:0000256" key="1">
    <source>
        <dbReference type="ARBA" id="ARBA00004496"/>
    </source>
</evidence>
<dbReference type="OrthoDB" id="9803237at2"/>
<dbReference type="CDD" id="cd04485">
    <property type="entry name" value="DnaE_OBF"/>
    <property type="match status" value="1"/>
</dbReference>
<organism evidence="13 14">
    <name type="scientific">Janibacter limosus</name>
    <dbReference type="NCBI Taxonomy" id="53458"/>
    <lineage>
        <taxon>Bacteria</taxon>
        <taxon>Bacillati</taxon>
        <taxon>Actinomycetota</taxon>
        <taxon>Actinomycetes</taxon>
        <taxon>Micrococcales</taxon>
        <taxon>Intrasporangiaceae</taxon>
        <taxon>Janibacter</taxon>
    </lineage>
</organism>
<dbReference type="InterPro" id="IPR016195">
    <property type="entry name" value="Pol/histidinol_Pase-like"/>
</dbReference>
<dbReference type="PROSITE" id="PS50818">
    <property type="entry name" value="INTEIN_C_TER"/>
    <property type="match status" value="1"/>
</dbReference>
<keyword evidence="10" id="KW-0651">Protein splicing</keyword>
<dbReference type="InterPro" id="IPR011708">
    <property type="entry name" value="DNA_pol3_alpha_NTPase_dom"/>
</dbReference>
<dbReference type="Gene3D" id="3.10.28.10">
    <property type="entry name" value="Homing endonucleases"/>
    <property type="match status" value="1"/>
</dbReference>
<evidence type="ECO:0000256" key="7">
    <source>
        <dbReference type="ARBA" id="ARBA00022705"/>
    </source>
</evidence>
<protein>
    <recommendedName>
        <fullName evidence="4">DNA polymerase III subunit alpha</fullName>
        <ecNumber evidence="3">2.7.7.7</ecNumber>
    </recommendedName>
</protein>
<evidence type="ECO:0000313" key="13">
    <source>
        <dbReference type="EMBL" id="QBF46336.1"/>
    </source>
</evidence>
<dbReference type="InterPro" id="IPR041931">
    <property type="entry name" value="DNA_pol3_alpha_thumb_dom"/>
</dbReference>
<dbReference type="GO" id="GO:0005737">
    <property type="term" value="C:cytoplasm"/>
    <property type="evidence" value="ECO:0007669"/>
    <property type="project" value="UniProtKB-SubCell"/>
</dbReference>
<proteinExistence type="inferred from homology"/>
<dbReference type="InterPro" id="IPR027434">
    <property type="entry name" value="Homing_endonucl"/>
</dbReference>
<dbReference type="GO" id="GO:0008408">
    <property type="term" value="F:3'-5' exonuclease activity"/>
    <property type="evidence" value="ECO:0007669"/>
    <property type="project" value="InterPro"/>
</dbReference>
<dbReference type="NCBIfam" id="TIGR01445">
    <property type="entry name" value="intein_Nterm"/>
    <property type="match status" value="1"/>
</dbReference>
<dbReference type="SUPFAM" id="SSF55608">
    <property type="entry name" value="Homing endonucleases"/>
    <property type="match status" value="1"/>
</dbReference>
<keyword evidence="9" id="KW-0239">DNA-directed DNA polymerase</keyword>
<dbReference type="InterPro" id="IPR003141">
    <property type="entry name" value="Pol/His_phosphatase_N"/>
</dbReference>
<dbReference type="Gene3D" id="1.10.150.870">
    <property type="match status" value="1"/>
</dbReference>
<evidence type="ECO:0000256" key="3">
    <source>
        <dbReference type="ARBA" id="ARBA00012417"/>
    </source>
</evidence>
<evidence type="ECO:0000256" key="8">
    <source>
        <dbReference type="ARBA" id="ARBA00022813"/>
    </source>
</evidence>
<dbReference type="Gene3D" id="2.170.16.10">
    <property type="entry name" value="Hedgehog/Intein (Hint) domain"/>
    <property type="match status" value="2"/>
</dbReference>
<dbReference type="InterPro" id="IPR006142">
    <property type="entry name" value="INTEIN"/>
</dbReference>
<keyword evidence="14" id="KW-1185">Reference proteome</keyword>
<dbReference type="EC" id="2.7.7.7" evidence="3"/>
<dbReference type="InterPro" id="IPR003586">
    <property type="entry name" value="Hint_dom_C"/>
</dbReference>
<dbReference type="Pfam" id="PF02811">
    <property type="entry name" value="PHP"/>
    <property type="match status" value="1"/>
</dbReference>
<keyword evidence="7" id="KW-0235">DNA replication</keyword>
<evidence type="ECO:0000256" key="11">
    <source>
        <dbReference type="ARBA" id="ARBA00049244"/>
    </source>
</evidence>
<dbReference type="SUPFAM" id="SSF89550">
    <property type="entry name" value="PHP domain-like"/>
    <property type="match status" value="1"/>
</dbReference>
<dbReference type="EMBL" id="CP036164">
    <property type="protein sequence ID" value="QBF46336.1"/>
    <property type="molecule type" value="Genomic_DNA"/>
</dbReference>
<evidence type="ECO:0000256" key="4">
    <source>
        <dbReference type="ARBA" id="ARBA00019114"/>
    </source>
</evidence>
<dbReference type="Pfam" id="PF17657">
    <property type="entry name" value="DNA_pol3_finger"/>
    <property type="match status" value="2"/>
</dbReference>
<evidence type="ECO:0000256" key="2">
    <source>
        <dbReference type="ARBA" id="ARBA00009496"/>
    </source>
</evidence>
<dbReference type="KEGG" id="jli:EXU32_08765"/>
<keyword evidence="6 13" id="KW-0548">Nucleotidyltransferase</keyword>
<gene>
    <name evidence="13" type="primary">dnaE</name>
    <name evidence="13" type="ORF">EXU32_08765</name>
</gene>
<dbReference type="InterPro" id="IPR003587">
    <property type="entry name" value="Hint_dom_N"/>
</dbReference>
<comment type="catalytic activity">
    <reaction evidence="11">
        <text>DNA(n) + a 2'-deoxyribonucleoside 5'-triphosphate = DNA(n+1) + diphosphate</text>
        <dbReference type="Rhea" id="RHEA:22508"/>
        <dbReference type="Rhea" id="RHEA-COMP:17339"/>
        <dbReference type="Rhea" id="RHEA-COMP:17340"/>
        <dbReference type="ChEBI" id="CHEBI:33019"/>
        <dbReference type="ChEBI" id="CHEBI:61560"/>
        <dbReference type="ChEBI" id="CHEBI:173112"/>
        <dbReference type="EC" id="2.7.7.7"/>
    </reaction>
</comment>
<dbReference type="SMART" id="SM00481">
    <property type="entry name" value="POLIIIAc"/>
    <property type="match status" value="1"/>
</dbReference>
<dbReference type="InterPro" id="IPR004365">
    <property type="entry name" value="NA-bd_OB_tRNA"/>
</dbReference>
<dbReference type="Proteomes" id="UP000290408">
    <property type="component" value="Chromosome"/>
</dbReference>
<dbReference type="PROSITE" id="PS50817">
    <property type="entry name" value="INTEIN_N_TER"/>
    <property type="match status" value="1"/>
</dbReference>
<feature type="domain" description="DOD-type homing endonuclease" evidence="12">
    <location>
        <begin position="835"/>
        <end position="986"/>
    </location>
</feature>
<dbReference type="GO" id="GO:0004519">
    <property type="term" value="F:endonuclease activity"/>
    <property type="evidence" value="ECO:0007669"/>
    <property type="project" value="InterPro"/>
</dbReference>
<reference evidence="13 14" key="1">
    <citation type="submission" date="2019-02" db="EMBL/GenBank/DDBJ databases">
        <title>Genomic data mining of an Antarctic deep-sea actinobacterium, Janibacterlimosus P3-3-X1.</title>
        <authorList>
            <person name="Liao L."/>
            <person name="Chen B."/>
        </authorList>
    </citation>
    <scope>NUCLEOTIDE SEQUENCE [LARGE SCALE GENOMIC DNA]</scope>
    <source>
        <strain evidence="13 14">P3-3-X1</strain>
    </source>
</reference>
<evidence type="ECO:0000313" key="14">
    <source>
        <dbReference type="Proteomes" id="UP000290408"/>
    </source>
</evidence>
<dbReference type="CDD" id="cd00081">
    <property type="entry name" value="Hint"/>
    <property type="match status" value="1"/>
</dbReference>
<comment type="similarity">
    <text evidence="2">Belongs to the DNA polymerase type-C family. DnaE subfamily.</text>
</comment>
<evidence type="ECO:0000256" key="9">
    <source>
        <dbReference type="ARBA" id="ARBA00022932"/>
    </source>
</evidence>
<dbReference type="InterPro" id="IPR029460">
    <property type="entry name" value="DNAPol_HHH"/>
</dbReference>
<dbReference type="InterPro" id="IPR004042">
    <property type="entry name" value="Intein_endonuc_central"/>
</dbReference>
<dbReference type="Gene3D" id="1.10.10.1600">
    <property type="entry name" value="Bacterial DNA polymerase III alpha subunit, thumb domain"/>
    <property type="match status" value="1"/>
</dbReference>
<comment type="subcellular location">
    <subcellularLocation>
        <location evidence="1">Cytoplasm</location>
    </subcellularLocation>
</comment>
<dbReference type="GO" id="GO:0016539">
    <property type="term" value="P:intein-mediated protein splicing"/>
    <property type="evidence" value="ECO:0007669"/>
    <property type="project" value="InterPro"/>
</dbReference>
<dbReference type="GO" id="GO:0003887">
    <property type="term" value="F:DNA-directed DNA polymerase activity"/>
    <property type="evidence" value="ECO:0007669"/>
    <property type="project" value="UniProtKB-KW"/>
</dbReference>
<dbReference type="InterPro" id="IPR040982">
    <property type="entry name" value="DNA_pol3_finger"/>
</dbReference>
<sequence length="1648" mass="181895">MSELPRSENFVHLHNHTEYSMLDGAARIKDMFSTAQEMGMPAIAMTDHGYLFGAHEFWKTAQSYDVKPIIGLEAYVAPGTHRTDKTRVKWGDERTNPRDDISGGGAYTHMTLLARNNTGMHNLFRMGSRASLDSVFAKWPRLDRELLSQYGDGLVATTGCPSGEIQTRLRLGQYDKAVEAASEFRDIFGKEHYFLELMDHGNEIERRVREDLMRLAKDLQLPLLATNDLHYVAQGDAIAQDALLCINSGSKLHDPDRFSFDGEGYYLKSPAEMRHLWRELPDACDNTLLVADMCEVSFVEGEGRYMPRFECPPGESEQSWFIKEIQTGLGRRFPDGIPEYAQKQADYEIDVIVGKGYPGYFLVVADFINWAKDNGIRVGPGRGSGAGSMCAYAMGITDLDPVPHGLIFERFLNPERKSMPDFDVDFDERRRSEVIRYVSDKYGDDRVAMIATYGTIKAKQSVKDAARVMGHPFNVGEQLTKAMPADVMGKGVPLAKMWDKDHDRFGEGQEFRELVESEKHLGEVVDLAKGLEGLKRQWGVHAAGVIMSSEPLIDVIPIMRRLQDGQVLTQFDYPTCETLGLVKMDFLGLRNLTILDDALINITANRGEDIDLDALSKDMTDKATYRLLSRGDTLGVFQLDGGGMRTLLRLMQPDNFEDISAALALYRPGPMGVNAHTNFALRKNGRQEVVPLDPQLKGKLQPQMEDALGPILGTTYGLCVAGETPITDADTGERVRVDELEQRVRDGFFTFGVDGDGKVVRRRVTHWWQMPDKPVLAVHTSSGQMLRLSGDHKVLTPRGWVPAGELVPGVDRIARPRDVQEWTHPSSVTPDEAALLGYLVSDGYITLYENTFISSSPQLRAEVIRLSRGLFDDTHPVVDCLDRSAPRVRFAASPAGTGNGGNQQRGGFSSIGINRWLRELGYVDKTTAAHKFVPEAVKRASVLSRTRMLAALWDGDGHVGQKLAYYKTISHQLATDVQELLAGLGIPSRVAHADSYVSARHGIQDAWTVHVYDERFWQIITPVMVHRSKISPRDVLTKASRSRGVGLEHMLVHAGDVVRAATAPAARASLRSGAATLPALRRHLWREGHVDSAKTTHPVYDGSGLYPLNETSLAYLEAMGTAEDHFDASFDWVRVEQVVTGPPEPVYDITVDDVHNFVSTGMVLSNCIYQEQVMEIAQKLAGYTLGNADLLRRAMGKKKKEVLDAEYVPFSEGMKANGYNEASIAALWGVLVPFSDYAFNKAHTAAYGLVSYWTAYLKANYPAEYMAALLTSVGDDKDKSALYLNECRRMGIKVLPPSVNESVGTFAAVGSDIRFGLHAIRNVGRNVVDGIVSAREEKGAFTSFDDFLAKCPAPVCNKRTIESLIMGGAFDDLGHPRQGLVMVHEEYVDAFVGVKRQEAIGQDSLWDMFGSDDDQAEAPGAGIEGMGLRPVPDVEWSKQTKLTNEREMLGLYVSDHPLFGVEHVLQRAADTSIAALTQPDSGVKEGSHVTVAGLVTGLSVKRTKKGDLWAIATVEDLEGAIECLFFPKTYLTVQTMLTQDIVAVVRGRVNARDDTVSLYAEDLTIPEITDGPRGPVVLTLDYARATTGRIEEVKQVLAQHPGSTDVQIKLVQPGRSVTMSVDASYRVEPTEALIGDLKVILGARAVSA</sequence>
<dbReference type="NCBIfam" id="TIGR00594">
    <property type="entry name" value="polc"/>
    <property type="match status" value="1"/>
</dbReference>
<dbReference type="InterPro" id="IPR004805">
    <property type="entry name" value="DnaE2/DnaE/PolC"/>
</dbReference>
<dbReference type="Pfam" id="PF14579">
    <property type="entry name" value="HHH_6"/>
    <property type="match status" value="1"/>
</dbReference>
<dbReference type="GO" id="GO:0003676">
    <property type="term" value="F:nucleic acid binding"/>
    <property type="evidence" value="ECO:0007669"/>
    <property type="project" value="InterPro"/>
</dbReference>
<name>A0A4P6MTU0_9MICO</name>
<dbReference type="Pfam" id="PF14890">
    <property type="entry name" value="Intein_splicing"/>
    <property type="match status" value="1"/>
</dbReference>
<evidence type="ECO:0000256" key="10">
    <source>
        <dbReference type="ARBA" id="ARBA00023000"/>
    </source>
</evidence>
<dbReference type="CDD" id="cd12113">
    <property type="entry name" value="PHP_PolIIIA_DnaE3"/>
    <property type="match status" value="1"/>
</dbReference>
<dbReference type="SUPFAM" id="SSF51294">
    <property type="entry name" value="Hedgehog/intein (Hint) domain"/>
    <property type="match status" value="1"/>
</dbReference>